<evidence type="ECO:0000313" key="1">
    <source>
        <dbReference type="EMBL" id="KAG9249347.1"/>
    </source>
</evidence>
<dbReference type="AlphaFoldDB" id="A0A9P7ZCS9"/>
<organism evidence="1 2">
    <name type="scientific">Emericellopsis atlantica</name>
    <dbReference type="NCBI Taxonomy" id="2614577"/>
    <lineage>
        <taxon>Eukaryota</taxon>
        <taxon>Fungi</taxon>
        <taxon>Dikarya</taxon>
        <taxon>Ascomycota</taxon>
        <taxon>Pezizomycotina</taxon>
        <taxon>Sordariomycetes</taxon>
        <taxon>Hypocreomycetidae</taxon>
        <taxon>Hypocreales</taxon>
        <taxon>Bionectriaceae</taxon>
        <taxon>Emericellopsis</taxon>
    </lineage>
</organism>
<protein>
    <submittedName>
        <fullName evidence="1">Uncharacterized protein</fullName>
    </submittedName>
</protein>
<reference evidence="1" key="1">
    <citation type="journal article" date="2021" name="IMA Fungus">
        <title>Genomic characterization of three marine fungi, including Emericellopsis atlantica sp. nov. with signatures of a generalist lifestyle and marine biomass degradation.</title>
        <authorList>
            <person name="Hagestad O.C."/>
            <person name="Hou L."/>
            <person name="Andersen J.H."/>
            <person name="Hansen E.H."/>
            <person name="Altermark B."/>
            <person name="Li C."/>
            <person name="Kuhnert E."/>
            <person name="Cox R.J."/>
            <person name="Crous P.W."/>
            <person name="Spatafora J.W."/>
            <person name="Lail K."/>
            <person name="Amirebrahimi M."/>
            <person name="Lipzen A."/>
            <person name="Pangilinan J."/>
            <person name="Andreopoulos W."/>
            <person name="Hayes R.D."/>
            <person name="Ng V."/>
            <person name="Grigoriev I.V."/>
            <person name="Jackson S.A."/>
            <person name="Sutton T.D.S."/>
            <person name="Dobson A.D.W."/>
            <person name="Rama T."/>
        </authorList>
    </citation>
    <scope>NUCLEOTIDE SEQUENCE</scope>
    <source>
        <strain evidence="1">TS7</strain>
    </source>
</reference>
<proteinExistence type="predicted"/>
<dbReference type="RefSeq" id="XP_046113273.1">
    <property type="nucleotide sequence ID" value="XM_046264426.1"/>
</dbReference>
<dbReference type="Proteomes" id="UP000887229">
    <property type="component" value="Unassembled WGS sequence"/>
</dbReference>
<evidence type="ECO:0000313" key="2">
    <source>
        <dbReference type="Proteomes" id="UP000887229"/>
    </source>
</evidence>
<name>A0A9P7ZCS9_9HYPO</name>
<keyword evidence="2" id="KW-1185">Reference proteome</keyword>
<comment type="caution">
    <text evidence="1">The sequence shown here is derived from an EMBL/GenBank/DDBJ whole genome shotgun (WGS) entry which is preliminary data.</text>
</comment>
<sequence>MFHPLRTLLSRVPRHPSPEQTQLVAFWSSARAKTARCMASVESKRFEPTWRVVWGKFLKRSAWQQTMKKYNLVVGIVGWDLQSVAMDDVKMDKLVALLLPGEAQVPAGFREDFLKCLRPHVEKKKDELYFPEWRLTLNISSLRDGDRIVISRPHLLFSLQDSLQGALKTAFLFYDGEPTLWEIGGGHIGGLCDSGRTPRTTGEVKDVCSILLYGKAGRMRYHRFQRPGCPAVREFVSVDDGLPIGPWRFERPNALA</sequence>
<accession>A0A9P7ZCS9</accession>
<dbReference type="GeneID" id="70295329"/>
<gene>
    <name evidence="1" type="ORF">F5Z01DRAFT_669479</name>
</gene>
<dbReference type="OrthoDB" id="5111573at2759"/>
<dbReference type="EMBL" id="MU251342">
    <property type="protein sequence ID" value="KAG9249347.1"/>
    <property type="molecule type" value="Genomic_DNA"/>
</dbReference>